<keyword evidence="4" id="KW-1185">Reference proteome</keyword>
<dbReference type="AlphaFoldDB" id="A0A318Y1U5"/>
<dbReference type="InterPro" id="IPR050090">
    <property type="entry name" value="Tyrosine_recombinase_XerCD"/>
</dbReference>
<dbReference type="Proteomes" id="UP000248132">
    <property type="component" value="Unassembled WGS sequence"/>
</dbReference>
<accession>A0A318Y1U5</accession>
<dbReference type="RefSeq" id="WP_110463384.1">
    <property type="nucleotide sequence ID" value="NZ_QKMR01000027.1"/>
</dbReference>
<comment type="caution">
    <text evidence="3">The sequence shown here is derived from an EMBL/GenBank/DDBJ whole genome shotgun (WGS) entry which is preliminary data.</text>
</comment>
<dbReference type="EMBL" id="QKMR01000027">
    <property type="protein sequence ID" value="PYG84968.1"/>
    <property type="molecule type" value="Genomic_DNA"/>
</dbReference>
<dbReference type="InterPro" id="IPR011010">
    <property type="entry name" value="DNA_brk_join_enz"/>
</dbReference>
<dbReference type="PROSITE" id="PS51898">
    <property type="entry name" value="TYR_RECOMBINASE"/>
    <property type="match status" value="1"/>
</dbReference>
<dbReference type="GO" id="GO:0015074">
    <property type="term" value="P:DNA integration"/>
    <property type="evidence" value="ECO:0007669"/>
    <property type="project" value="InterPro"/>
</dbReference>
<evidence type="ECO:0000256" key="1">
    <source>
        <dbReference type="ARBA" id="ARBA00023172"/>
    </source>
</evidence>
<sequence length="318" mass="36539">MTEFISKSSYDLDGFLSLKKAFGTEMGSILPYIKSFDKFCSEHYPSTDVLTREIALGWLSEKSQVSKNKQESSVVRQFGKYLNAIGKTAYILPDNFVLAKSGFVPYIPSNGELTAFFAAVDSLKPRKNSRASIIAPILFRLLYTCGLRPNEGRELKVKDINLQNGEILIRHNKQHKERIVVMSNDMLCLCLEYDVKRKELSTDGMFFFPGNGNNPYDSDRLWELFRACWRLANPYIPEDKLPPFRPYDLRHCFASTVIHRWLDEGRNIEAMLPYLRAYMGHETFNSTIYYVHLLPECIVRSAGVNLSAFENLLPEVDK</sequence>
<protein>
    <submittedName>
        <fullName evidence="3">Site-specific recombinase XerD</fullName>
    </submittedName>
</protein>
<feature type="domain" description="Tyr recombinase" evidence="2">
    <location>
        <begin position="102"/>
        <end position="303"/>
    </location>
</feature>
<dbReference type="InterPro" id="IPR013762">
    <property type="entry name" value="Integrase-like_cat_sf"/>
</dbReference>
<name>A0A318Y1U5_9FIRM</name>
<dbReference type="OrthoDB" id="9766545at2"/>
<dbReference type="PANTHER" id="PTHR30349:SF64">
    <property type="entry name" value="PROPHAGE INTEGRASE INTD-RELATED"/>
    <property type="match status" value="1"/>
</dbReference>
<evidence type="ECO:0000259" key="2">
    <source>
        <dbReference type="PROSITE" id="PS51898"/>
    </source>
</evidence>
<reference evidence="3 4" key="1">
    <citation type="submission" date="2018-06" db="EMBL/GenBank/DDBJ databases">
        <title>Genomic Encyclopedia of Type Strains, Phase I: the one thousand microbial genomes (KMG-I) project.</title>
        <authorList>
            <person name="Kyrpides N."/>
        </authorList>
    </citation>
    <scope>NUCLEOTIDE SEQUENCE [LARGE SCALE GENOMIC DNA]</scope>
    <source>
        <strain evidence="3 4">DSM 19573</strain>
    </source>
</reference>
<dbReference type="Gene3D" id="1.10.443.10">
    <property type="entry name" value="Intergrase catalytic core"/>
    <property type="match status" value="1"/>
</dbReference>
<dbReference type="Pfam" id="PF00589">
    <property type="entry name" value="Phage_integrase"/>
    <property type="match status" value="1"/>
</dbReference>
<dbReference type="PANTHER" id="PTHR30349">
    <property type="entry name" value="PHAGE INTEGRASE-RELATED"/>
    <property type="match status" value="1"/>
</dbReference>
<organism evidence="3 4">
    <name type="scientific">Ruminiclostridium sufflavum DSM 19573</name>
    <dbReference type="NCBI Taxonomy" id="1121337"/>
    <lineage>
        <taxon>Bacteria</taxon>
        <taxon>Bacillati</taxon>
        <taxon>Bacillota</taxon>
        <taxon>Clostridia</taxon>
        <taxon>Eubacteriales</taxon>
        <taxon>Oscillospiraceae</taxon>
        <taxon>Ruminiclostridium</taxon>
    </lineage>
</organism>
<dbReference type="SUPFAM" id="SSF56349">
    <property type="entry name" value="DNA breaking-rejoining enzymes"/>
    <property type="match status" value="1"/>
</dbReference>
<keyword evidence="1" id="KW-0233">DNA recombination</keyword>
<gene>
    <name evidence="3" type="ORF">LY28_03426</name>
</gene>
<dbReference type="InterPro" id="IPR002104">
    <property type="entry name" value="Integrase_catalytic"/>
</dbReference>
<dbReference type="GO" id="GO:0003677">
    <property type="term" value="F:DNA binding"/>
    <property type="evidence" value="ECO:0007669"/>
    <property type="project" value="InterPro"/>
</dbReference>
<evidence type="ECO:0000313" key="4">
    <source>
        <dbReference type="Proteomes" id="UP000248132"/>
    </source>
</evidence>
<evidence type="ECO:0000313" key="3">
    <source>
        <dbReference type="EMBL" id="PYG84968.1"/>
    </source>
</evidence>
<proteinExistence type="predicted"/>
<dbReference type="GO" id="GO:0006310">
    <property type="term" value="P:DNA recombination"/>
    <property type="evidence" value="ECO:0007669"/>
    <property type="project" value="UniProtKB-KW"/>
</dbReference>